<dbReference type="OrthoDB" id="6901545at2"/>
<dbReference type="Proteomes" id="UP000015503">
    <property type="component" value="Chromosome"/>
</dbReference>
<dbReference type="STRING" id="1245471.PCA10_23590"/>
<feature type="region of interest" description="Disordered" evidence="1">
    <location>
        <begin position="1"/>
        <end position="24"/>
    </location>
</feature>
<feature type="region of interest" description="Disordered" evidence="1">
    <location>
        <begin position="70"/>
        <end position="100"/>
    </location>
</feature>
<dbReference type="PATRIC" id="fig|1245471.3.peg.2385"/>
<name>S6AUS4_METRE</name>
<accession>S6AUS4</accession>
<evidence type="ECO:0000313" key="2">
    <source>
        <dbReference type="EMBL" id="BAN48091.1"/>
    </source>
</evidence>
<dbReference type="EMBL" id="AP013068">
    <property type="protein sequence ID" value="BAN48091.1"/>
    <property type="molecule type" value="Genomic_DNA"/>
</dbReference>
<proteinExistence type="predicted"/>
<reference evidence="2 3" key="1">
    <citation type="journal article" date="2013" name="Genome Announc.">
        <title>Complete Genome Sequence of the Carbazole Degrader Pseudomonas resinovorans Strain CA10 (NBRC 106553).</title>
        <authorList>
            <person name="Shintani M."/>
            <person name="Hosoyama A."/>
            <person name="Ohji S."/>
            <person name="Tsuchikane K."/>
            <person name="Takarada H."/>
            <person name="Yamazoe A."/>
            <person name="Fujita N."/>
            <person name="Nojiri H."/>
        </authorList>
    </citation>
    <scope>NUCLEOTIDE SEQUENCE [LARGE SCALE GENOMIC DNA]</scope>
    <source>
        <strain evidence="2 3">NBRC 106553</strain>
    </source>
</reference>
<protein>
    <submittedName>
        <fullName evidence="2">Uncharacterized protein</fullName>
    </submittedName>
</protein>
<dbReference type="AlphaFoldDB" id="S6AUS4"/>
<feature type="compositionally biased region" description="Basic and acidic residues" evidence="1">
    <location>
        <begin position="90"/>
        <end position="100"/>
    </location>
</feature>
<sequence length="100" mass="10952">MKRTPVSPKLQVLHQPSGKNPRSLERVGVYMLMGMFMLGIYGQYSGHGSGATPPQSKPASTPVFEFQRLSANPAERTASSGQRPQQGSRAEQERPARVQL</sequence>
<evidence type="ECO:0000313" key="3">
    <source>
        <dbReference type="Proteomes" id="UP000015503"/>
    </source>
</evidence>
<organism evidence="2 3">
    <name type="scientific">Metapseudomonas resinovorans NBRC 106553</name>
    <dbReference type="NCBI Taxonomy" id="1245471"/>
    <lineage>
        <taxon>Bacteria</taxon>
        <taxon>Pseudomonadati</taxon>
        <taxon>Pseudomonadota</taxon>
        <taxon>Gammaproteobacteria</taxon>
        <taxon>Pseudomonadales</taxon>
        <taxon>Pseudomonadaceae</taxon>
        <taxon>Metapseudomonas</taxon>
    </lineage>
</organism>
<dbReference type="eggNOG" id="ENOG503005N">
    <property type="taxonomic scope" value="Bacteria"/>
</dbReference>
<dbReference type="KEGG" id="pre:PCA10_23590"/>
<evidence type="ECO:0000256" key="1">
    <source>
        <dbReference type="SAM" id="MobiDB-lite"/>
    </source>
</evidence>
<dbReference type="RefSeq" id="WP_016492287.1">
    <property type="nucleotide sequence ID" value="NC_021499.1"/>
</dbReference>
<feature type="compositionally biased region" description="Polar residues" evidence="1">
    <location>
        <begin position="77"/>
        <end position="89"/>
    </location>
</feature>
<dbReference type="HOGENOM" id="CLU_2303581_0_0_6"/>
<keyword evidence="3" id="KW-1185">Reference proteome</keyword>
<gene>
    <name evidence="2" type="ORF">PCA10_23590</name>
</gene>